<dbReference type="AlphaFoldDB" id="A0A8J3IDT1"/>
<dbReference type="InterPro" id="IPR000683">
    <property type="entry name" value="Gfo/Idh/MocA-like_OxRdtase_N"/>
</dbReference>
<dbReference type="PANTHER" id="PTHR43818">
    <property type="entry name" value="BCDNA.GH03377"/>
    <property type="match status" value="1"/>
</dbReference>
<dbReference type="InterPro" id="IPR036291">
    <property type="entry name" value="NAD(P)-bd_dom_sf"/>
</dbReference>
<dbReference type="SUPFAM" id="SSF55347">
    <property type="entry name" value="Glyceraldehyde-3-phosphate dehydrogenase-like, C-terminal domain"/>
    <property type="match status" value="1"/>
</dbReference>
<gene>
    <name evidence="4" type="ORF">KSF_035870</name>
</gene>
<dbReference type="InterPro" id="IPR050463">
    <property type="entry name" value="Gfo/Idh/MocA_oxidrdct_glycsds"/>
</dbReference>
<sequence>MIRVAMLSFWHVHARDYLKQALEHPDTEIVAVWDENPERGRAQAASLGVRFYEKLDELLAQPDIDAVIVDTPTNLHRDVMVAAALAGKHIFTEKVIASTLHECNEILAAVEKTGVKLTVSLPRLYHNYTLAIKQVVEQKLLGELTLARVRLSHDGALRTPEKPDGWLPAHFFNLEQCGGGALIDLGCHPMYLVRFFLGLPESVSAHYGYVTGREVEDNAVAILQYPQGALGVVEAGFVNHFSPFTIELHGTAGSLFYGTPESRLLIRSTVLGEEGSRQWNDQTSTIPADEPMAFLQWVAHIQQGTTANENVQMAVDLTRLMEAANLSVQEKAPVKLATLSV</sequence>
<evidence type="ECO:0000313" key="5">
    <source>
        <dbReference type="Proteomes" id="UP000597444"/>
    </source>
</evidence>
<dbReference type="GO" id="GO:0016491">
    <property type="term" value="F:oxidoreductase activity"/>
    <property type="evidence" value="ECO:0007669"/>
    <property type="project" value="UniProtKB-KW"/>
</dbReference>
<dbReference type="Gene3D" id="3.40.50.720">
    <property type="entry name" value="NAD(P)-binding Rossmann-like Domain"/>
    <property type="match status" value="1"/>
</dbReference>
<dbReference type="Proteomes" id="UP000597444">
    <property type="component" value="Unassembled WGS sequence"/>
</dbReference>
<feature type="domain" description="Gfo/Idh/MocA-like oxidoreductase N-terminal" evidence="2">
    <location>
        <begin position="14"/>
        <end position="119"/>
    </location>
</feature>
<reference evidence="4" key="1">
    <citation type="submission" date="2020-10" db="EMBL/GenBank/DDBJ databases">
        <title>Taxonomic study of unclassified bacteria belonging to the class Ktedonobacteria.</title>
        <authorList>
            <person name="Yabe S."/>
            <person name="Wang C.M."/>
            <person name="Zheng Y."/>
            <person name="Sakai Y."/>
            <person name="Cavaletti L."/>
            <person name="Monciardini P."/>
            <person name="Donadio S."/>
        </authorList>
    </citation>
    <scope>NUCLEOTIDE SEQUENCE</scope>
    <source>
        <strain evidence="4">ID150040</strain>
    </source>
</reference>
<dbReference type="Pfam" id="PF01408">
    <property type="entry name" value="GFO_IDH_MocA"/>
    <property type="match status" value="1"/>
</dbReference>
<dbReference type="InterPro" id="IPR055170">
    <property type="entry name" value="GFO_IDH_MocA-like_dom"/>
</dbReference>
<dbReference type="Pfam" id="PF22725">
    <property type="entry name" value="GFO_IDH_MocA_C3"/>
    <property type="match status" value="1"/>
</dbReference>
<protein>
    <submittedName>
        <fullName evidence="4">Dehydrogenase</fullName>
    </submittedName>
</protein>
<dbReference type="RefSeq" id="WP_220208253.1">
    <property type="nucleotide sequence ID" value="NZ_BNJK01000001.1"/>
</dbReference>
<dbReference type="Gene3D" id="3.30.360.10">
    <property type="entry name" value="Dihydrodipicolinate Reductase, domain 2"/>
    <property type="match status" value="1"/>
</dbReference>
<comment type="caution">
    <text evidence="4">The sequence shown here is derived from an EMBL/GenBank/DDBJ whole genome shotgun (WGS) entry which is preliminary data.</text>
</comment>
<name>A0A8J3IDT1_9CHLR</name>
<dbReference type="EMBL" id="BNJK01000001">
    <property type="protein sequence ID" value="GHO93539.1"/>
    <property type="molecule type" value="Genomic_DNA"/>
</dbReference>
<organism evidence="4 5">
    <name type="scientific">Reticulibacter mediterranei</name>
    <dbReference type="NCBI Taxonomy" id="2778369"/>
    <lineage>
        <taxon>Bacteria</taxon>
        <taxon>Bacillati</taxon>
        <taxon>Chloroflexota</taxon>
        <taxon>Ktedonobacteria</taxon>
        <taxon>Ktedonobacterales</taxon>
        <taxon>Reticulibacteraceae</taxon>
        <taxon>Reticulibacter</taxon>
    </lineage>
</organism>
<feature type="domain" description="GFO/IDH/MocA-like oxidoreductase" evidence="3">
    <location>
        <begin position="130"/>
        <end position="255"/>
    </location>
</feature>
<dbReference type="SUPFAM" id="SSF51735">
    <property type="entry name" value="NAD(P)-binding Rossmann-fold domains"/>
    <property type="match status" value="1"/>
</dbReference>
<accession>A0A8J3IDT1</accession>
<dbReference type="PANTHER" id="PTHR43818:SF11">
    <property type="entry name" value="BCDNA.GH03377"/>
    <property type="match status" value="1"/>
</dbReference>
<evidence type="ECO:0000313" key="4">
    <source>
        <dbReference type="EMBL" id="GHO93539.1"/>
    </source>
</evidence>
<evidence type="ECO:0000256" key="1">
    <source>
        <dbReference type="ARBA" id="ARBA00023002"/>
    </source>
</evidence>
<evidence type="ECO:0000259" key="3">
    <source>
        <dbReference type="Pfam" id="PF22725"/>
    </source>
</evidence>
<keyword evidence="1" id="KW-0560">Oxidoreductase</keyword>
<keyword evidence="5" id="KW-1185">Reference proteome</keyword>
<proteinExistence type="predicted"/>
<dbReference type="GO" id="GO:0000166">
    <property type="term" value="F:nucleotide binding"/>
    <property type="evidence" value="ECO:0007669"/>
    <property type="project" value="InterPro"/>
</dbReference>
<evidence type="ECO:0000259" key="2">
    <source>
        <dbReference type="Pfam" id="PF01408"/>
    </source>
</evidence>